<dbReference type="GO" id="GO:0016301">
    <property type="term" value="F:kinase activity"/>
    <property type="evidence" value="ECO:0007669"/>
    <property type="project" value="UniProtKB-KW"/>
</dbReference>
<organism evidence="1 2">
    <name type="scientific">Pectobacterium phage PP47</name>
    <dbReference type="NCBI Taxonomy" id="1932882"/>
    <lineage>
        <taxon>Viruses</taxon>
        <taxon>Duplodnaviria</taxon>
        <taxon>Heunggongvirae</taxon>
        <taxon>Uroviricota</taxon>
        <taxon>Caudoviricetes</taxon>
        <taxon>Autographivirales</taxon>
        <taxon>Autotranscriptaviridae</taxon>
        <taxon>Studiervirinae</taxon>
        <taxon>Pektosvirus</taxon>
        <taxon>Pektosvirus PP47</taxon>
    </lineage>
</organism>
<keyword evidence="1" id="KW-0808">Transferase</keyword>
<proteinExistence type="predicted"/>
<name>A0A1P8L675_9CAUD</name>
<gene>
    <name evidence="1" type="ORF">PP47_gp18</name>
</gene>
<evidence type="ECO:0000313" key="2">
    <source>
        <dbReference type="Proteomes" id="UP000225816"/>
    </source>
</evidence>
<accession>A0A1P8L675</accession>
<sequence>MHIVNSRVKYIGTDPAFIGRIGTVTDPQHYLGHGCIGVMVRWDGINTDSAHDAHLLLSIHAKALTDAHIERPKVIRKGDYVKYVGSGVDFGKRGYAEADALAGDYDVAIKFDTEAFRRDVSIDTLEVIGTGVSGKCENQKDDSVKAPSHYMLFTDVESIEVIARSMTVAEFKGFCFGNVLKYRLRAGKKSELATMEQDLKKASFYQELFDKHKEKCYGS</sequence>
<evidence type="ECO:0000313" key="1">
    <source>
        <dbReference type="EMBL" id="APW79755.1"/>
    </source>
</evidence>
<dbReference type="InterPro" id="IPR021739">
    <property type="entry name" value="SaV-like"/>
</dbReference>
<protein>
    <submittedName>
        <fullName evidence="1">Nucleotide kinase</fullName>
    </submittedName>
</protein>
<keyword evidence="1" id="KW-0418">Kinase</keyword>
<dbReference type="Pfam" id="PF11753">
    <property type="entry name" value="DUF3310"/>
    <property type="match status" value="1"/>
</dbReference>
<reference evidence="1" key="1">
    <citation type="submission" date="2016-11" db="EMBL/GenBank/DDBJ databases">
        <authorList>
            <person name="Shneider M.M."/>
            <person name="Kabanova A.P."/>
            <person name="Vo T."/>
            <person name="Samarov N.I."/>
            <person name="Korzhenkov A.A."/>
            <person name="Toschakov S.V."/>
            <person name="Miroshnikov K.K."/>
            <person name="Ignatov A.N."/>
            <person name="Kulikov E.E."/>
            <person name="Miroshnikov K.A."/>
        </authorList>
    </citation>
    <scope>NUCLEOTIDE SEQUENCE [LARGE SCALE GENOMIC DNA]</scope>
</reference>
<dbReference type="Proteomes" id="UP000225816">
    <property type="component" value="Segment"/>
</dbReference>
<keyword evidence="2" id="KW-1185">Reference proteome</keyword>
<dbReference type="EMBL" id="KY250035">
    <property type="protein sequence ID" value="APW79755.1"/>
    <property type="molecule type" value="Genomic_DNA"/>
</dbReference>